<evidence type="ECO:0000313" key="3">
    <source>
        <dbReference type="Proteomes" id="UP001295444"/>
    </source>
</evidence>
<dbReference type="AlphaFoldDB" id="A0AAD1RFK4"/>
<dbReference type="Pfam" id="PF00581">
    <property type="entry name" value="Rhodanese"/>
    <property type="match status" value="1"/>
</dbReference>
<dbReference type="InterPro" id="IPR001763">
    <property type="entry name" value="Rhodanese-like_dom"/>
</dbReference>
<sequence>MSVWLSRLCVSVRSVSAQHVGSGFSRSLHSLAGPSIKLPRTLQYPGHSTRSSRQGEIRLIDTNLTLNLHHTCGFSTNVGKTIQYEELKNLVKEGVTHIDVREPWEVKEYGVIKGSINIPIGDIAAALQMSPSDFEEKYHQKLPDKSDTVVFSCLAGIRSKKALDVASSLGFNQIYNYGGGFEDWARHEHPQKK</sequence>
<organism evidence="2 3">
    <name type="scientific">Pelobates cultripes</name>
    <name type="common">Western spadefoot toad</name>
    <dbReference type="NCBI Taxonomy" id="61616"/>
    <lineage>
        <taxon>Eukaryota</taxon>
        <taxon>Metazoa</taxon>
        <taxon>Chordata</taxon>
        <taxon>Craniata</taxon>
        <taxon>Vertebrata</taxon>
        <taxon>Euteleostomi</taxon>
        <taxon>Amphibia</taxon>
        <taxon>Batrachia</taxon>
        <taxon>Anura</taxon>
        <taxon>Pelobatoidea</taxon>
        <taxon>Pelobatidae</taxon>
        <taxon>Pelobates</taxon>
    </lineage>
</organism>
<gene>
    <name evidence="2" type="ORF">PECUL_23A038663</name>
</gene>
<name>A0AAD1RFK4_PELCU</name>
<dbReference type="Gene3D" id="3.40.250.10">
    <property type="entry name" value="Rhodanese-like domain"/>
    <property type="match status" value="1"/>
</dbReference>
<proteinExistence type="predicted"/>
<keyword evidence="3" id="KW-1185">Reference proteome</keyword>
<evidence type="ECO:0000259" key="1">
    <source>
        <dbReference type="PROSITE" id="PS50206"/>
    </source>
</evidence>
<dbReference type="EMBL" id="OW240913">
    <property type="protein sequence ID" value="CAH2252500.1"/>
    <property type="molecule type" value="Genomic_DNA"/>
</dbReference>
<dbReference type="SMART" id="SM00450">
    <property type="entry name" value="RHOD"/>
    <property type="match status" value="1"/>
</dbReference>
<dbReference type="PANTHER" id="PTHR44086">
    <property type="entry name" value="THIOSULFATE SULFURTRANSFERASE RDL2, MITOCHONDRIAL-RELATED"/>
    <property type="match status" value="1"/>
</dbReference>
<dbReference type="PROSITE" id="PS50206">
    <property type="entry name" value="RHODANESE_3"/>
    <property type="match status" value="1"/>
</dbReference>
<accession>A0AAD1RFK4</accession>
<protein>
    <recommendedName>
        <fullName evidence="1">Rhodanese domain-containing protein</fullName>
    </recommendedName>
</protein>
<dbReference type="Proteomes" id="UP001295444">
    <property type="component" value="Chromosome 02"/>
</dbReference>
<dbReference type="PANTHER" id="PTHR44086:SF10">
    <property type="entry name" value="THIOSULFATE SULFURTRANSFERASE_RHODANESE-LIKE DOMAIN-CONTAINING PROTEIN 3"/>
    <property type="match status" value="1"/>
</dbReference>
<reference evidence="2" key="1">
    <citation type="submission" date="2022-03" db="EMBL/GenBank/DDBJ databases">
        <authorList>
            <person name="Alioto T."/>
            <person name="Alioto T."/>
            <person name="Gomez Garrido J."/>
        </authorList>
    </citation>
    <scope>NUCLEOTIDE SEQUENCE</scope>
</reference>
<dbReference type="SUPFAM" id="SSF52821">
    <property type="entry name" value="Rhodanese/Cell cycle control phosphatase"/>
    <property type="match status" value="1"/>
</dbReference>
<evidence type="ECO:0000313" key="2">
    <source>
        <dbReference type="EMBL" id="CAH2252500.1"/>
    </source>
</evidence>
<feature type="domain" description="Rhodanese" evidence="1">
    <location>
        <begin position="91"/>
        <end position="193"/>
    </location>
</feature>
<dbReference type="InterPro" id="IPR036873">
    <property type="entry name" value="Rhodanese-like_dom_sf"/>
</dbReference>